<protein>
    <recommendedName>
        <fullName evidence="2">Domain of unknown function DB domain-containing protein</fullName>
    </recommendedName>
</protein>
<feature type="domain" description="Domain of unknown function DB" evidence="2">
    <location>
        <begin position="57"/>
        <end position="154"/>
    </location>
</feature>
<evidence type="ECO:0000313" key="3">
    <source>
        <dbReference type="EMBL" id="KAK0393082.1"/>
    </source>
</evidence>
<keyword evidence="4" id="KW-1185">Reference proteome</keyword>
<organism evidence="3 4">
    <name type="scientific">Steinernema hermaphroditum</name>
    <dbReference type="NCBI Taxonomy" id="289476"/>
    <lineage>
        <taxon>Eukaryota</taxon>
        <taxon>Metazoa</taxon>
        <taxon>Ecdysozoa</taxon>
        <taxon>Nematoda</taxon>
        <taxon>Chromadorea</taxon>
        <taxon>Rhabditida</taxon>
        <taxon>Tylenchina</taxon>
        <taxon>Panagrolaimomorpha</taxon>
        <taxon>Strongyloidoidea</taxon>
        <taxon>Steinernematidae</taxon>
        <taxon>Steinernema</taxon>
    </lineage>
</organism>
<name>A0AA39GT50_9BILA</name>
<dbReference type="InterPro" id="IPR002602">
    <property type="entry name" value="DB"/>
</dbReference>
<evidence type="ECO:0000259" key="2">
    <source>
        <dbReference type="Pfam" id="PF01682"/>
    </source>
</evidence>
<dbReference type="PANTHER" id="PTHR46705:SF15">
    <property type="entry name" value="DOMAIN OF UNKNOWN FUNCTION DB DOMAIN-CONTAINING PROTEIN"/>
    <property type="match status" value="1"/>
</dbReference>
<accession>A0AA39GT50</accession>
<feature type="transmembrane region" description="Helical" evidence="1">
    <location>
        <begin position="20"/>
        <end position="46"/>
    </location>
</feature>
<sequence>MQFGTPYTGVDPRSSTTDPFISSFATVILTMKTTIVLAAVCVALAYSESANDKLKSCCSKLKTADKDCIDRFCDFKAISQANVLNFLSTCTERGTTVGNMWDCASSRIDHTKCCEAKGVTGKCLEYCSAHDGVPTNYLDYLFCVESFNEIRECFEEHLDKNVAFAPNA</sequence>
<comment type="caution">
    <text evidence="3">The sequence shown here is derived from an EMBL/GenBank/DDBJ whole genome shotgun (WGS) entry which is preliminary data.</text>
</comment>
<keyword evidence="1" id="KW-0812">Transmembrane</keyword>
<dbReference type="EMBL" id="JAUCMV010000005">
    <property type="protein sequence ID" value="KAK0393082.1"/>
    <property type="molecule type" value="Genomic_DNA"/>
</dbReference>
<reference evidence="3" key="1">
    <citation type="submission" date="2023-06" db="EMBL/GenBank/DDBJ databases">
        <title>Genomic analysis of the entomopathogenic nematode Steinernema hermaphroditum.</title>
        <authorList>
            <person name="Schwarz E.M."/>
            <person name="Heppert J.K."/>
            <person name="Baniya A."/>
            <person name="Schwartz H.T."/>
            <person name="Tan C.-H."/>
            <person name="Antoshechkin I."/>
            <person name="Sternberg P.W."/>
            <person name="Goodrich-Blair H."/>
            <person name="Dillman A.R."/>
        </authorList>
    </citation>
    <scope>NUCLEOTIDE SEQUENCE</scope>
    <source>
        <strain evidence="3">PS9179</strain>
        <tissue evidence="3">Whole animal</tissue>
    </source>
</reference>
<dbReference type="PANTHER" id="PTHR46705">
    <property type="entry name" value="PROTEIN CBG09805"/>
    <property type="match status" value="1"/>
</dbReference>
<gene>
    <name evidence="3" type="ORF">QR680_000046</name>
</gene>
<dbReference type="Pfam" id="PF01682">
    <property type="entry name" value="DB"/>
    <property type="match status" value="1"/>
</dbReference>
<keyword evidence="1" id="KW-0472">Membrane</keyword>
<proteinExistence type="predicted"/>
<evidence type="ECO:0000256" key="1">
    <source>
        <dbReference type="SAM" id="Phobius"/>
    </source>
</evidence>
<evidence type="ECO:0000313" key="4">
    <source>
        <dbReference type="Proteomes" id="UP001175271"/>
    </source>
</evidence>
<dbReference type="Proteomes" id="UP001175271">
    <property type="component" value="Unassembled WGS sequence"/>
</dbReference>
<keyword evidence="1" id="KW-1133">Transmembrane helix</keyword>
<dbReference type="AlphaFoldDB" id="A0AA39GT50"/>